<dbReference type="Gene3D" id="3.30.710.10">
    <property type="entry name" value="Potassium Channel Kv1.1, Chain A"/>
    <property type="match status" value="2"/>
</dbReference>
<dbReference type="InterPro" id="IPR011333">
    <property type="entry name" value="SKP1/BTB/POZ_sf"/>
</dbReference>
<feature type="domain" description="MATH" evidence="4">
    <location>
        <begin position="9"/>
        <end position="140"/>
    </location>
</feature>
<evidence type="ECO:0000256" key="2">
    <source>
        <dbReference type="ARBA" id="ARBA00010846"/>
    </source>
</evidence>
<evidence type="ECO:0000256" key="1">
    <source>
        <dbReference type="ARBA" id="ARBA00004906"/>
    </source>
</evidence>
<dbReference type="PANTHER" id="PTHR26379">
    <property type="entry name" value="BTB/POZ AND MATH DOMAIN-CONTAINING PROTEIN 1"/>
    <property type="match status" value="1"/>
</dbReference>
<dbReference type="PROSITE" id="PS50097">
    <property type="entry name" value="BTB"/>
    <property type="match status" value="2"/>
</dbReference>
<gene>
    <name evidence="5" type="ORF">U9M48_038167</name>
</gene>
<proteinExistence type="inferred from homology"/>
<evidence type="ECO:0008006" key="7">
    <source>
        <dbReference type="Google" id="ProtNLM"/>
    </source>
</evidence>
<comment type="similarity">
    <text evidence="2">Belongs to the Tdpoz family.</text>
</comment>
<dbReference type="InterPro" id="IPR008974">
    <property type="entry name" value="TRAF-like"/>
</dbReference>
<dbReference type="InterPro" id="IPR000210">
    <property type="entry name" value="BTB/POZ_dom"/>
</dbReference>
<dbReference type="SUPFAM" id="SSF54695">
    <property type="entry name" value="POZ domain"/>
    <property type="match status" value="2"/>
</dbReference>
<dbReference type="Pfam" id="PF22486">
    <property type="entry name" value="MATH_2"/>
    <property type="match status" value="2"/>
</dbReference>
<dbReference type="GO" id="GO:0016567">
    <property type="term" value="P:protein ubiquitination"/>
    <property type="evidence" value="ECO:0007669"/>
    <property type="project" value="InterPro"/>
</dbReference>
<dbReference type="Proteomes" id="UP001341281">
    <property type="component" value="Chromosome 09"/>
</dbReference>
<dbReference type="PANTHER" id="PTHR26379:SF469">
    <property type="entry name" value="MAB1"/>
    <property type="match status" value="1"/>
</dbReference>
<feature type="domain" description="MATH" evidence="4">
    <location>
        <begin position="360"/>
        <end position="487"/>
    </location>
</feature>
<evidence type="ECO:0000259" key="4">
    <source>
        <dbReference type="PROSITE" id="PS50144"/>
    </source>
</evidence>
<dbReference type="Gene3D" id="1.25.40.420">
    <property type="match status" value="2"/>
</dbReference>
<name>A0AAQ3UGE4_PASNO</name>
<dbReference type="SMART" id="SM00225">
    <property type="entry name" value="BTB"/>
    <property type="match status" value="2"/>
</dbReference>
<evidence type="ECO:0000313" key="6">
    <source>
        <dbReference type="Proteomes" id="UP001341281"/>
    </source>
</evidence>
<organism evidence="5 6">
    <name type="scientific">Paspalum notatum var. saurae</name>
    <dbReference type="NCBI Taxonomy" id="547442"/>
    <lineage>
        <taxon>Eukaryota</taxon>
        <taxon>Viridiplantae</taxon>
        <taxon>Streptophyta</taxon>
        <taxon>Embryophyta</taxon>
        <taxon>Tracheophyta</taxon>
        <taxon>Spermatophyta</taxon>
        <taxon>Magnoliopsida</taxon>
        <taxon>Liliopsida</taxon>
        <taxon>Poales</taxon>
        <taxon>Poaceae</taxon>
        <taxon>PACMAD clade</taxon>
        <taxon>Panicoideae</taxon>
        <taxon>Andropogonodae</taxon>
        <taxon>Paspaleae</taxon>
        <taxon>Paspalinae</taxon>
        <taxon>Paspalum</taxon>
    </lineage>
</organism>
<reference evidence="5 6" key="1">
    <citation type="submission" date="2024-02" db="EMBL/GenBank/DDBJ databases">
        <title>High-quality chromosome-scale genome assembly of Pensacola bahiagrass (Paspalum notatum Flugge var. saurae).</title>
        <authorList>
            <person name="Vega J.M."/>
            <person name="Podio M."/>
            <person name="Orjuela J."/>
            <person name="Siena L.A."/>
            <person name="Pessino S.C."/>
            <person name="Combes M.C."/>
            <person name="Mariac C."/>
            <person name="Albertini E."/>
            <person name="Pupilli F."/>
            <person name="Ortiz J.P.A."/>
            <person name="Leblanc O."/>
        </authorList>
    </citation>
    <scope>NUCLEOTIDE SEQUENCE [LARGE SCALE GENOMIC DNA]</scope>
    <source>
        <strain evidence="5">R1</strain>
        <tissue evidence="5">Leaf</tissue>
    </source>
</reference>
<dbReference type="Pfam" id="PF00651">
    <property type="entry name" value="BTB"/>
    <property type="match status" value="2"/>
</dbReference>
<protein>
    <recommendedName>
        <fullName evidence="7">Speckle-type POZ protein</fullName>
    </recommendedName>
</protein>
<dbReference type="InterPro" id="IPR002083">
    <property type="entry name" value="MATH/TRAF_dom"/>
</dbReference>
<dbReference type="SUPFAM" id="SSF49599">
    <property type="entry name" value="TRAF domain-like"/>
    <property type="match status" value="2"/>
</dbReference>
<feature type="domain" description="BTB" evidence="3">
    <location>
        <begin position="170"/>
        <end position="237"/>
    </location>
</feature>
<dbReference type="InterPro" id="IPR045005">
    <property type="entry name" value="BPM1-6"/>
</dbReference>
<accession>A0AAQ3UGE4</accession>
<dbReference type="PROSITE" id="PS50144">
    <property type="entry name" value="MATH"/>
    <property type="match status" value="2"/>
</dbReference>
<comment type="pathway">
    <text evidence="1">Protein modification; protein ubiquitination.</text>
</comment>
<dbReference type="CDD" id="cd00121">
    <property type="entry name" value="MATH"/>
    <property type="match status" value="2"/>
</dbReference>
<evidence type="ECO:0000259" key="3">
    <source>
        <dbReference type="PROSITE" id="PS50097"/>
    </source>
</evidence>
<feature type="domain" description="BTB" evidence="3">
    <location>
        <begin position="510"/>
        <end position="577"/>
    </location>
</feature>
<dbReference type="EMBL" id="CP144753">
    <property type="protein sequence ID" value="WVZ92073.1"/>
    <property type="molecule type" value="Genomic_DNA"/>
</dbReference>
<dbReference type="Pfam" id="PF24570">
    <property type="entry name" value="BACK_BPM_SPOP"/>
    <property type="match status" value="2"/>
</dbReference>
<dbReference type="AlphaFoldDB" id="A0AAQ3UGE4"/>
<sequence>MSSSMFESCFTHQFKLSYLETVTVAIGHLVSSEEISAGGHLWRFDCYPRGISKHDNGEYVSIFLCRVSESKDDVKAIMEAFVKNKDGALSSAYRNSIVHVYPPKRKGGGFNVWGFYRFVKRSVLKSLYLNDGSSFIIMCGAKVARDEPIDVPPSDIGSHLGLLLDSAYGADVSFVIDGRRFRAHRAVLAARSPVFKAQLSGSMASAKMSSIALHDIAPATFKLMLRFIYTDACTADSEVGDSPREMFQHLLAAADSFALDRLKLLCARKLCDYVSVETVAETFECAETYSCPQLKKKCIDFFVEENNFKKAVLTDGFVQLAQKFPSILAELREKYPAPVNMKFDSCFTYQFKFPYSQPVAVQRYLIVPNFVGPKFFSSNQISAGGHLWRFKFYPHGSGKSDGEYVSIFLARVSESKQDVKAIFEAFVVDREGAPSPTHRNRIVHVYEGGQSSANANGTGWRKFVKRIALSGHGSFTIMCGAKIVRDEPLEVPPSDIGSHLVLMLDSGDAADVSFDVGGETFLAHRLVLAARSPVFKAQLLGSMADANMSSITLHDIAPTTFNVMLRFMYTDACRPTPSSGTLRSTSDRFALDRLKILCGKKLWDNVTADTIADTLAYAETYNCTELKNKCFDFLGEEKNFKKAALTNAFSHLVQNFPSVTAELREKS</sequence>
<evidence type="ECO:0000313" key="5">
    <source>
        <dbReference type="EMBL" id="WVZ92073.1"/>
    </source>
</evidence>
<dbReference type="InterPro" id="IPR056423">
    <property type="entry name" value="BACK_BPM_SPOP"/>
</dbReference>
<dbReference type="Gene3D" id="2.60.210.10">
    <property type="entry name" value="Apoptosis, Tumor Necrosis Factor Receptor Associated Protein 2, Chain A"/>
    <property type="match status" value="2"/>
</dbReference>
<keyword evidence="6" id="KW-1185">Reference proteome</keyword>